<feature type="compositionally biased region" description="Low complexity" evidence="12">
    <location>
        <begin position="35"/>
        <end position="46"/>
    </location>
</feature>
<dbReference type="Proteomes" id="UP001310692">
    <property type="component" value="Unassembled WGS sequence"/>
</dbReference>
<dbReference type="NCBIfam" id="TIGR00758">
    <property type="entry name" value="UDG_fam4"/>
    <property type="match status" value="1"/>
</dbReference>
<dbReference type="GO" id="GO:0004844">
    <property type="term" value="F:uracil DNA N-glycosylase activity"/>
    <property type="evidence" value="ECO:0007669"/>
    <property type="project" value="UniProtKB-EC"/>
</dbReference>
<evidence type="ECO:0000259" key="13">
    <source>
        <dbReference type="SMART" id="SM00986"/>
    </source>
</evidence>
<keyword evidence="10" id="KW-0411">Iron-sulfur</keyword>
<evidence type="ECO:0000256" key="10">
    <source>
        <dbReference type="ARBA" id="ARBA00023014"/>
    </source>
</evidence>
<comment type="caution">
    <text evidence="14">The sequence shown here is derived from an EMBL/GenBank/DDBJ whole genome shotgun (WGS) entry which is preliminary data.</text>
</comment>
<dbReference type="PANTHER" id="PTHR33693:SF1">
    <property type="entry name" value="TYPE-4 URACIL-DNA GLYCOSYLASE"/>
    <property type="match status" value="1"/>
</dbReference>
<gene>
    <name evidence="14" type="ORF">V0U35_12365</name>
</gene>
<dbReference type="InterPro" id="IPR005122">
    <property type="entry name" value="Uracil-DNA_glycosylase-like"/>
</dbReference>
<comment type="similarity">
    <text evidence="2">Belongs to the uracil-DNA glycosylase (UDG) superfamily. Type 4 (UDGa) family.</text>
</comment>
<evidence type="ECO:0000256" key="1">
    <source>
        <dbReference type="ARBA" id="ARBA00001400"/>
    </source>
</evidence>
<comment type="catalytic activity">
    <reaction evidence="1">
        <text>Hydrolyzes single-stranded DNA or mismatched double-stranded DNA and polynucleotides, releasing free uracil.</text>
        <dbReference type="EC" id="3.2.2.27"/>
    </reaction>
</comment>
<proteinExistence type="inferred from homology"/>
<evidence type="ECO:0000256" key="5">
    <source>
        <dbReference type="ARBA" id="ARBA00022485"/>
    </source>
</evidence>
<feature type="region of interest" description="Disordered" evidence="12">
    <location>
        <begin position="28"/>
        <end position="74"/>
    </location>
</feature>
<sequence length="278" mass="30286">MSSTQSPEDDREKAYRSLAAWWAEMGIESDPLPRRQPAAPARAVPKPQERAAPRPATAAAAQAAGFGDSGGSEADARKAAGAAKTLAELKAAIEAFEGCALKRTARNTVFARGNPKADLMIVGEAPGREEDEQGEPFVGRSGQLLDRMFAAIGLDREKDFYVSNIVNWRPPGNRNPSADEVALCLPFIERHIALVKPKILVLAGGVSAQALLRASTGIMRLRGRWAEYRLKDENFEPGEHVDTMPIFHPAFLLRRPQEKAKAWADLLEIQGRLEEPAS</sequence>
<evidence type="ECO:0000313" key="14">
    <source>
        <dbReference type="EMBL" id="MEE2567473.1"/>
    </source>
</evidence>
<accession>A0ABU7M0Y4</accession>
<evidence type="ECO:0000256" key="11">
    <source>
        <dbReference type="ARBA" id="ARBA00023204"/>
    </source>
</evidence>
<dbReference type="InterPro" id="IPR036895">
    <property type="entry name" value="Uracil-DNA_glycosylase-like_sf"/>
</dbReference>
<keyword evidence="9" id="KW-0408">Iron</keyword>
<evidence type="ECO:0000256" key="7">
    <source>
        <dbReference type="ARBA" id="ARBA00022763"/>
    </source>
</evidence>
<dbReference type="Gene3D" id="3.40.470.10">
    <property type="entry name" value="Uracil-DNA glycosylase-like domain"/>
    <property type="match status" value="1"/>
</dbReference>
<evidence type="ECO:0000256" key="8">
    <source>
        <dbReference type="ARBA" id="ARBA00022801"/>
    </source>
</evidence>
<keyword evidence="14" id="KW-0326">Glycosidase</keyword>
<evidence type="ECO:0000256" key="3">
    <source>
        <dbReference type="ARBA" id="ARBA00012030"/>
    </source>
</evidence>
<keyword evidence="11" id="KW-0234">DNA repair</keyword>
<dbReference type="PANTHER" id="PTHR33693">
    <property type="entry name" value="TYPE-5 URACIL-DNA GLYCOSYLASE"/>
    <property type="match status" value="1"/>
</dbReference>
<reference evidence="14 15" key="1">
    <citation type="submission" date="2024-01" db="EMBL/GenBank/DDBJ databases">
        <title>Hyphobacterium bacterium isolated from marine sediment.</title>
        <authorList>
            <person name="Zhao S."/>
        </authorList>
    </citation>
    <scope>NUCLEOTIDE SEQUENCE [LARGE SCALE GENOMIC DNA]</scope>
    <source>
        <strain evidence="14 15">Y60-23</strain>
    </source>
</reference>
<evidence type="ECO:0000256" key="9">
    <source>
        <dbReference type="ARBA" id="ARBA00023004"/>
    </source>
</evidence>
<keyword evidence="5" id="KW-0004">4Fe-4S</keyword>
<evidence type="ECO:0000256" key="12">
    <source>
        <dbReference type="SAM" id="MobiDB-lite"/>
    </source>
</evidence>
<dbReference type="RefSeq" id="WP_330197035.1">
    <property type="nucleotide sequence ID" value="NZ_JAZDRO010000005.1"/>
</dbReference>
<dbReference type="InterPro" id="IPR005273">
    <property type="entry name" value="Ura-DNA_glyco_family4"/>
</dbReference>
<dbReference type="SUPFAM" id="SSF52141">
    <property type="entry name" value="Uracil-DNA glycosylase-like"/>
    <property type="match status" value="1"/>
</dbReference>
<dbReference type="CDD" id="cd10030">
    <property type="entry name" value="UDG-F4_TTUDGA_SPO1dp_like"/>
    <property type="match status" value="1"/>
</dbReference>
<protein>
    <recommendedName>
        <fullName evidence="4">Type-4 uracil-DNA glycosylase</fullName>
        <ecNumber evidence="3">3.2.2.27</ecNumber>
    </recommendedName>
</protein>
<feature type="compositionally biased region" description="Low complexity" evidence="12">
    <location>
        <begin position="53"/>
        <end position="64"/>
    </location>
</feature>
<keyword evidence="6" id="KW-0479">Metal-binding</keyword>
<keyword evidence="7" id="KW-0227">DNA damage</keyword>
<evidence type="ECO:0000256" key="6">
    <source>
        <dbReference type="ARBA" id="ARBA00022723"/>
    </source>
</evidence>
<dbReference type="SMART" id="SM00986">
    <property type="entry name" value="UDG"/>
    <property type="match status" value="1"/>
</dbReference>
<dbReference type="Pfam" id="PF03167">
    <property type="entry name" value="UDG"/>
    <property type="match status" value="1"/>
</dbReference>
<dbReference type="SMART" id="SM00987">
    <property type="entry name" value="UreE_C"/>
    <property type="match status" value="1"/>
</dbReference>
<evidence type="ECO:0000256" key="4">
    <source>
        <dbReference type="ARBA" id="ARBA00019403"/>
    </source>
</evidence>
<keyword evidence="8 14" id="KW-0378">Hydrolase</keyword>
<name>A0ABU7M0Y4_9PROT</name>
<evidence type="ECO:0000313" key="15">
    <source>
        <dbReference type="Proteomes" id="UP001310692"/>
    </source>
</evidence>
<dbReference type="EC" id="3.2.2.27" evidence="3"/>
<feature type="domain" description="Uracil-DNA glycosylase-like" evidence="13">
    <location>
        <begin position="110"/>
        <end position="267"/>
    </location>
</feature>
<keyword evidence="15" id="KW-1185">Reference proteome</keyword>
<organism evidence="14 15">
    <name type="scientific">Hyphobacterium marinum</name>
    <dbReference type="NCBI Taxonomy" id="3116574"/>
    <lineage>
        <taxon>Bacteria</taxon>
        <taxon>Pseudomonadati</taxon>
        <taxon>Pseudomonadota</taxon>
        <taxon>Alphaproteobacteria</taxon>
        <taxon>Maricaulales</taxon>
        <taxon>Maricaulaceae</taxon>
        <taxon>Hyphobacterium</taxon>
    </lineage>
</organism>
<evidence type="ECO:0000256" key="2">
    <source>
        <dbReference type="ARBA" id="ARBA00006521"/>
    </source>
</evidence>
<dbReference type="EMBL" id="JAZDRO010000005">
    <property type="protein sequence ID" value="MEE2567473.1"/>
    <property type="molecule type" value="Genomic_DNA"/>
</dbReference>
<dbReference type="InterPro" id="IPR051536">
    <property type="entry name" value="UDG_Type-4/5"/>
</dbReference>